<evidence type="ECO:0000256" key="1">
    <source>
        <dbReference type="SAM" id="MobiDB-lite"/>
    </source>
</evidence>
<dbReference type="InterPro" id="IPR006578">
    <property type="entry name" value="MADF-dom"/>
</dbReference>
<feature type="region of interest" description="Disordered" evidence="1">
    <location>
        <begin position="158"/>
        <end position="178"/>
    </location>
</feature>
<dbReference type="AlphaFoldDB" id="A0AAD8DNH3"/>
<evidence type="ECO:0000259" key="2">
    <source>
        <dbReference type="PROSITE" id="PS51029"/>
    </source>
</evidence>
<feature type="domain" description="MADF" evidence="2">
    <location>
        <begin position="13"/>
        <end position="96"/>
    </location>
</feature>
<proteinExistence type="predicted"/>
<organism evidence="3 4">
    <name type="scientific">Mythimna separata</name>
    <name type="common">Oriental armyworm</name>
    <name type="synonym">Pseudaletia separata</name>
    <dbReference type="NCBI Taxonomy" id="271217"/>
    <lineage>
        <taxon>Eukaryota</taxon>
        <taxon>Metazoa</taxon>
        <taxon>Ecdysozoa</taxon>
        <taxon>Arthropoda</taxon>
        <taxon>Hexapoda</taxon>
        <taxon>Insecta</taxon>
        <taxon>Pterygota</taxon>
        <taxon>Neoptera</taxon>
        <taxon>Endopterygota</taxon>
        <taxon>Lepidoptera</taxon>
        <taxon>Glossata</taxon>
        <taxon>Ditrysia</taxon>
        <taxon>Noctuoidea</taxon>
        <taxon>Noctuidae</taxon>
        <taxon>Noctuinae</taxon>
        <taxon>Hadenini</taxon>
        <taxon>Mythimna</taxon>
    </lineage>
</organism>
<feature type="compositionally biased region" description="Basic and acidic residues" evidence="1">
    <location>
        <begin position="161"/>
        <end position="174"/>
    </location>
</feature>
<sequence>MSDVDWSGDLAIRLVEEYRQRPELWDNTNALYRVQTAKYEAWSDMARVFECDITDLRKKLNSIFASHRREKGKIRNGGRSTWFLYPYLRFLPNHLDCNSPADNREEVIVGSANEEQYSHSQTRSEESSDNEDDVGDQREETEIMIKQEPVIETYCITTEASHNREPPRRPERPKPRTPVKKYKLTRPLLKRKLVVKENESLDSRLLETLKLLRKSDLSRKKDECDSFGDYIAISLRKHDERTRSMIKQAINNILFEQEMKKYSNNQYTVVLSEVDENPLVLGDSDDK</sequence>
<accession>A0AAD8DNH3</accession>
<reference evidence="3" key="1">
    <citation type="submission" date="2023-03" db="EMBL/GenBank/DDBJ databases">
        <title>Chromosome-level genomes of two armyworms, Mythimna separata and Mythimna loreyi, provide insights into the biosynthesis and reception of sex pheromones.</title>
        <authorList>
            <person name="Zhao H."/>
        </authorList>
    </citation>
    <scope>NUCLEOTIDE SEQUENCE</scope>
    <source>
        <strain evidence="3">BeijingLab</strain>
        <tissue evidence="3">Pupa</tissue>
    </source>
</reference>
<evidence type="ECO:0000313" key="3">
    <source>
        <dbReference type="EMBL" id="KAJ8712026.1"/>
    </source>
</evidence>
<feature type="region of interest" description="Disordered" evidence="1">
    <location>
        <begin position="113"/>
        <end position="141"/>
    </location>
</feature>
<comment type="caution">
    <text evidence="3">The sequence shown here is derived from an EMBL/GenBank/DDBJ whole genome shotgun (WGS) entry which is preliminary data.</text>
</comment>
<dbReference type="PROSITE" id="PS51029">
    <property type="entry name" value="MADF"/>
    <property type="match status" value="1"/>
</dbReference>
<dbReference type="Proteomes" id="UP001231518">
    <property type="component" value="Chromosome 17"/>
</dbReference>
<dbReference type="SMART" id="SM00595">
    <property type="entry name" value="MADF"/>
    <property type="match status" value="1"/>
</dbReference>
<protein>
    <recommendedName>
        <fullName evidence="2">MADF domain-containing protein</fullName>
    </recommendedName>
</protein>
<dbReference type="PANTHER" id="PTHR21505">
    <property type="entry name" value="MADF DOMAIN-CONTAINING PROTEIN-RELATED"/>
    <property type="match status" value="1"/>
</dbReference>
<dbReference type="PANTHER" id="PTHR21505:SF8">
    <property type="entry name" value="DPT-YFP REPRESSOR BY OVEREXPRESSION, ISOFORM D-RELATED"/>
    <property type="match status" value="1"/>
</dbReference>
<evidence type="ECO:0000313" key="4">
    <source>
        <dbReference type="Proteomes" id="UP001231518"/>
    </source>
</evidence>
<gene>
    <name evidence="3" type="ORF">PYW07_004868</name>
</gene>
<dbReference type="EMBL" id="JARGEI010000021">
    <property type="protein sequence ID" value="KAJ8712026.1"/>
    <property type="molecule type" value="Genomic_DNA"/>
</dbReference>
<keyword evidence="4" id="KW-1185">Reference proteome</keyword>
<dbReference type="Pfam" id="PF10545">
    <property type="entry name" value="MADF_DNA_bdg"/>
    <property type="match status" value="1"/>
</dbReference>
<name>A0AAD8DNH3_MYTSE</name>